<name>A0A841G2Y0_9ACTN</name>
<evidence type="ECO:0000256" key="6">
    <source>
        <dbReference type="ARBA" id="ARBA00022691"/>
    </source>
</evidence>
<keyword evidence="15" id="KW-1185">Reference proteome</keyword>
<proteinExistence type="inferred from homology"/>
<dbReference type="EC" id="2.1.1.386" evidence="11"/>
<reference evidence="14 15" key="1">
    <citation type="submission" date="2020-08" db="EMBL/GenBank/DDBJ databases">
        <title>Genomic Encyclopedia of Type Strains, Phase IV (KMG-IV): sequencing the most valuable type-strain genomes for metagenomic binning, comparative biology and taxonomic classification.</title>
        <authorList>
            <person name="Goeker M."/>
        </authorList>
    </citation>
    <scope>NUCLEOTIDE SEQUENCE [LARGE SCALE GENOMIC DNA]</scope>
    <source>
        <strain evidence="14 15">YIM 65646</strain>
    </source>
</reference>
<keyword evidence="6" id="KW-0949">S-adenosyl-L-methionine</keyword>
<keyword evidence="7" id="KW-0479">Metal-binding</keyword>
<dbReference type="RefSeq" id="WP_184792102.1">
    <property type="nucleotide sequence ID" value="NZ_BONT01000001.1"/>
</dbReference>
<evidence type="ECO:0000313" key="15">
    <source>
        <dbReference type="Proteomes" id="UP000548476"/>
    </source>
</evidence>
<gene>
    <name evidence="14" type="ORF">HNR73_006958</name>
</gene>
<protein>
    <recommendedName>
        <fullName evidence="3">Small RNA 2'-O-methyltransferase</fullName>
        <ecNumber evidence="11">2.1.1.386</ecNumber>
    </recommendedName>
</protein>
<accession>A0A841G2Y0</accession>
<dbReference type="InterPro" id="IPR026610">
    <property type="entry name" value="Hen1"/>
</dbReference>
<keyword evidence="5 14" id="KW-0808">Transferase</keyword>
<dbReference type="NCBIfam" id="TIGR04074">
    <property type="entry name" value="bacter_Hen1"/>
    <property type="match status" value="1"/>
</dbReference>
<dbReference type="GO" id="GO:0031047">
    <property type="term" value="P:regulatory ncRNA-mediated gene silencing"/>
    <property type="evidence" value="ECO:0007669"/>
    <property type="project" value="UniProtKB-KW"/>
</dbReference>
<dbReference type="Gene3D" id="3.30.1610.20">
    <property type="entry name" value="Hen1, N-terminal domain"/>
    <property type="match status" value="1"/>
</dbReference>
<keyword evidence="4 14" id="KW-0489">Methyltransferase</keyword>
<dbReference type="InterPro" id="IPR024026">
    <property type="entry name" value="3'-RNA_MeTfrase_Hen1_bac"/>
</dbReference>
<evidence type="ECO:0000256" key="4">
    <source>
        <dbReference type="ARBA" id="ARBA00022603"/>
    </source>
</evidence>
<dbReference type="InterPro" id="IPR024740">
    <property type="entry name" value="Hen1_N"/>
</dbReference>
<dbReference type="GO" id="GO:0001510">
    <property type="term" value="P:RNA methylation"/>
    <property type="evidence" value="ECO:0007669"/>
    <property type="project" value="InterPro"/>
</dbReference>
<dbReference type="GO" id="GO:0046872">
    <property type="term" value="F:metal ion binding"/>
    <property type="evidence" value="ECO:0007669"/>
    <property type="project" value="UniProtKB-KW"/>
</dbReference>
<comment type="similarity">
    <text evidence="2">Belongs to the methyltransferase superfamily. HEN1 family.</text>
</comment>
<dbReference type="PANTHER" id="PTHR21404:SF3">
    <property type="entry name" value="SMALL RNA 2'-O-METHYLTRANSFERASE"/>
    <property type="match status" value="1"/>
</dbReference>
<dbReference type="InterPro" id="IPR038546">
    <property type="entry name" value="Hen1_N_sf"/>
</dbReference>
<evidence type="ECO:0000259" key="13">
    <source>
        <dbReference type="Pfam" id="PF12623"/>
    </source>
</evidence>
<keyword evidence="10" id="KW-0943">RNA-mediated gene silencing</keyword>
<feature type="domain" description="Hen1 N-terminal" evidence="13">
    <location>
        <begin position="1"/>
        <end position="238"/>
    </location>
</feature>
<evidence type="ECO:0000256" key="8">
    <source>
        <dbReference type="ARBA" id="ARBA00022842"/>
    </source>
</evidence>
<comment type="cofactor">
    <cofactor evidence="1">
        <name>Mg(2+)</name>
        <dbReference type="ChEBI" id="CHEBI:18420"/>
    </cofactor>
</comment>
<dbReference type="Proteomes" id="UP000548476">
    <property type="component" value="Unassembled WGS sequence"/>
</dbReference>
<keyword evidence="8" id="KW-0460">Magnesium</keyword>
<dbReference type="InterPro" id="IPR029063">
    <property type="entry name" value="SAM-dependent_MTases_sf"/>
</dbReference>
<evidence type="ECO:0000256" key="9">
    <source>
        <dbReference type="ARBA" id="ARBA00022884"/>
    </source>
</evidence>
<dbReference type="Pfam" id="PF13489">
    <property type="entry name" value="Methyltransf_23"/>
    <property type="match status" value="1"/>
</dbReference>
<dbReference type="GO" id="GO:0003723">
    <property type="term" value="F:RNA binding"/>
    <property type="evidence" value="ECO:0007669"/>
    <property type="project" value="UniProtKB-KW"/>
</dbReference>
<evidence type="ECO:0000256" key="5">
    <source>
        <dbReference type="ARBA" id="ARBA00022679"/>
    </source>
</evidence>
<dbReference type="PANTHER" id="PTHR21404">
    <property type="entry name" value="HEN1"/>
    <property type="match status" value="1"/>
</dbReference>
<dbReference type="GO" id="GO:0090486">
    <property type="term" value="F:small RNA 2'-O-methyltransferase activity"/>
    <property type="evidence" value="ECO:0007669"/>
    <property type="project" value="UniProtKB-EC"/>
</dbReference>
<evidence type="ECO:0000256" key="7">
    <source>
        <dbReference type="ARBA" id="ARBA00022723"/>
    </source>
</evidence>
<evidence type="ECO:0000256" key="1">
    <source>
        <dbReference type="ARBA" id="ARBA00001946"/>
    </source>
</evidence>
<evidence type="ECO:0000256" key="10">
    <source>
        <dbReference type="ARBA" id="ARBA00023158"/>
    </source>
</evidence>
<evidence type="ECO:0000313" key="14">
    <source>
        <dbReference type="EMBL" id="MBB6039069.1"/>
    </source>
</evidence>
<organism evidence="14 15">
    <name type="scientific">Phytomonospora endophytica</name>
    <dbReference type="NCBI Taxonomy" id="714109"/>
    <lineage>
        <taxon>Bacteria</taxon>
        <taxon>Bacillati</taxon>
        <taxon>Actinomycetota</taxon>
        <taxon>Actinomycetes</taxon>
        <taxon>Micromonosporales</taxon>
        <taxon>Micromonosporaceae</taxon>
        <taxon>Phytomonospora</taxon>
    </lineage>
</organism>
<dbReference type="Pfam" id="PF12623">
    <property type="entry name" value="Hen1_L"/>
    <property type="match status" value="1"/>
</dbReference>
<evidence type="ECO:0000256" key="11">
    <source>
        <dbReference type="ARBA" id="ARBA00035025"/>
    </source>
</evidence>
<dbReference type="SUPFAM" id="SSF53335">
    <property type="entry name" value="S-adenosyl-L-methionine-dependent methyltransferases"/>
    <property type="match status" value="1"/>
</dbReference>
<dbReference type="Gene3D" id="3.40.50.150">
    <property type="entry name" value="Vaccinia Virus protein VP39"/>
    <property type="match status" value="1"/>
</dbReference>
<dbReference type="EMBL" id="JACHGT010000019">
    <property type="protein sequence ID" value="MBB6039069.1"/>
    <property type="molecule type" value="Genomic_DNA"/>
</dbReference>
<comment type="catalytic activity">
    <reaction evidence="12">
        <text>small RNA 3'-end nucleotide + S-adenosyl-L-methionine = small RNA 3'-end 2'-O-methylnucleotide + S-adenosyl-L-homocysteine + H(+)</text>
        <dbReference type="Rhea" id="RHEA:37887"/>
        <dbReference type="Rhea" id="RHEA-COMP:10415"/>
        <dbReference type="Rhea" id="RHEA-COMP:10416"/>
        <dbReference type="ChEBI" id="CHEBI:15378"/>
        <dbReference type="ChEBI" id="CHEBI:57856"/>
        <dbReference type="ChEBI" id="CHEBI:59789"/>
        <dbReference type="ChEBI" id="CHEBI:74896"/>
        <dbReference type="ChEBI" id="CHEBI:74898"/>
        <dbReference type="EC" id="2.1.1.386"/>
    </reaction>
</comment>
<dbReference type="AlphaFoldDB" id="A0A841G2Y0"/>
<keyword evidence="9" id="KW-0694">RNA-binding</keyword>
<evidence type="ECO:0000256" key="12">
    <source>
        <dbReference type="ARBA" id="ARBA00048418"/>
    </source>
</evidence>
<evidence type="ECO:0000256" key="3">
    <source>
        <dbReference type="ARBA" id="ARBA00021330"/>
    </source>
</evidence>
<evidence type="ECO:0000256" key="2">
    <source>
        <dbReference type="ARBA" id="ARBA00009026"/>
    </source>
</evidence>
<sequence>MLLTISTTHRPATDLGYLLAKHPGRLQRFETSAGPAYVGYPRADDERCTVALVLDVDPVGLARGRNIAEDFTLGQYVNDRPYAASSLLSVALGKVFRSALGGRSKDRPELTGTPLPLEVRVPVLRGTPELCERLFAPLGWAVEAKPLPLDPDRPEWGDAPYADLTLTGELTLSAALSHLYVLLPVLDNAKHYWISTDEVDKLVRAGAGWLATHPARDLITRRYLKRKGSLVHEAKARLAEEIESLVDDGAHVLDEDAELPVAAEQKTPLAARRREAILAVLKEKGAVKVADLGCGGGALLLDLFADHAFREILGADVSTRALEIAERRLKLERRGDLERERITLVQTALTYTDDRLKGFDAAVLMEVVEHVDPPRLPALAHAVFGHAAPSTVVMTTPNAEYNVRYEGMADGAVRHHDHRFEWDRAAFAAWCAEQGARYGYDVAITGIGDEDGEVGSPTQMAVFSKGAAA</sequence>
<comment type="caution">
    <text evidence="14">The sequence shown here is derived from an EMBL/GenBank/DDBJ whole genome shotgun (WGS) entry which is preliminary data.</text>
</comment>